<evidence type="ECO:0000256" key="2">
    <source>
        <dbReference type="ARBA" id="ARBA00022485"/>
    </source>
</evidence>
<evidence type="ECO:0000313" key="10">
    <source>
        <dbReference type="Proteomes" id="UP000215027"/>
    </source>
</evidence>
<dbReference type="RefSeq" id="WP_095045447.1">
    <property type="nucleotide sequence ID" value="NZ_LN890656.1"/>
</dbReference>
<dbReference type="InterPro" id="IPR023885">
    <property type="entry name" value="4Fe4S-binding_SPASM_dom"/>
</dbReference>
<keyword evidence="3" id="KW-0949">S-adenosyl-L-methionine</keyword>
<dbReference type="InterPro" id="IPR058240">
    <property type="entry name" value="rSAM_sf"/>
</dbReference>
<dbReference type="SFLD" id="SFLDS00029">
    <property type="entry name" value="Radical_SAM"/>
    <property type="match status" value="1"/>
</dbReference>
<dbReference type="PANTHER" id="PTHR43273:SF3">
    <property type="entry name" value="ANAEROBIC SULFATASE-MATURATING ENZYME HOMOLOG ASLB-RELATED"/>
    <property type="match status" value="1"/>
</dbReference>
<dbReference type="Gene3D" id="3.20.20.70">
    <property type="entry name" value="Aldolase class I"/>
    <property type="match status" value="1"/>
</dbReference>
<dbReference type="CDD" id="cd21120">
    <property type="entry name" value="SPASM_anSME"/>
    <property type="match status" value="1"/>
</dbReference>
<dbReference type="SFLD" id="SFLDG01067">
    <property type="entry name" value="SPASM/twitch_domain_containing"/>
    <property type="match status" value="1"/>
</dbReference>
<dbReference type="SFLD" id="SFLDG01072">
    <property type="entry name" value="dehydrogenase_like"/>
    <property type="match status" value="1"/>
</dbReference>
<dbReference type="SFLD" id="SFLDG01384">
    <property type="entry name" value="thioether_bond_formation_requi"/>
    <property type="match status" value="1"/>
</dbReference>
<feature type="domain" description="Radical SAM core" evidence="8">
    <location>
        <begin position="9"/>
        <end position="237"/>
    </location>
</feature>
<evidence type="ECO:0000256" key="6">
    <source>
        <dbReference type="ARBA" id="ARBA00023014"/>
    </source>
</evidence>
<comment type="cofactor">
    <cofactor evidence="1">
        <name>[4Fe-4S] cluster</name>
        <dbReference type="ChEBI" id="CHEBI:49883"/>
    </cofactor>
</comment>
<evidence type="ECO:0000256" key="1">
    <source>
        <dbReference type="ARBA" id="ARBA00001966"/>
    </source>
</evidence>
<dbReference type="CDD" id="cd01335">
    <property type="entry name" value="Radical_SAM"/>
    <property type="match status" value="1"/>
</dbReference>
<keyword evidence="9" id="KW-0560">Oxidoreductase</keyword>
<dbReference type="EMBL" id="LN890656">
    <property type="protein sequence ID" value="CUS06130.1"/>
    <property type="molecule type" value="Genomic_DNA"/>
</dbReference>
<dbReference type="InterPro" id="IPR007197">
    <property type="entry name" value="rSAM"/>
</dbReference>
<evidence type="ECO:0000256" key="7">
    <source>
        <dbReference type="ARBA" id="ARBA00023601"/>
    </source>
</evidence>
<dbReference type="SUPFAM" id="SSF103642">
    <property type="entry name" value="Sec-C motif"/>
    <property type="match status" value="1"/>
</dbReference>
<keyword evidence="10" id="KW-1185">Reference proteome</keyword>
<dbReference type="SFLD" id="SFLDF00285">
    <property type="entry name" value="anaerobic_Ser-type_sulfatase-m"/>
    <property type="match status" value="1"/>
</dbReference>
<dbReference type="Pfam" id="PF04055">
    <property type="entry name" value="Radical_SAM"/>
    <property type="match status" value="1"/>
</dbReference>
<dbReference type="SUPFAM" id="SSF102114">
    <property type="entry name" value="Radical SAM enzymes"/>
    <property type="match status" value="1"/>
</dbReference>
<evidence type="ECO:0000256" key="5">
    <source>
        <dbReference type="ARBA" id="ARBA00023004"/>
    </source>
</evidence>
<dbReference type="InterPro" id="IPR034491">
    <property type="entry name" value="Anaerob_Ser_sulfatase-maturase"/>
</dbReference>
<dbReference type="GO" id="GO:0051539">
    <property type="term" value="F:4 iron, 4 sulfur cluster binding"/>
    <property type="evidence" value="ECO:0007669"/>
    <property type="project" value="UniProtKB-KW"/>
</dbReference>
<keyword evidence="4" id="KW-0479">Metal-binding</keyword>
<dbReference type="Pfam" id="PF02810">
    <property type="entry name" value="SEC-C"/>
    <property type="match status" value="1"/>
</dbReference>
<sequence>MLTHFPATAPPRFHVLVKPTGATCNLDCAYCFFLSKEMLYPGSRFRMADDLLETYIRQLIESHQTNEVTIAWQGGEPTLMGLPFFRRAVELAEQYRRPGMTIEYTMQTNGTLLNDEWGAFLAANNFLMGISIDGPREFHDHYRYDKGGGPTFDRVMRGLDVLKRHKVEWNVLCTLHRHNADRPLEIYRFFRDELGAQFMQFIPIVERLTAEQAAATANLAEPWRSWRDRPLYVLAGDVVTERSVTAEQYGDFLCAVFDEWVRRDVGRVYVQMFDVALANWVGAPSGLCVHSRTCGIALAVEHNGDLYSCDHFVEPAYRLGNIREDHLIELVASDKQRQFGQDKYDALPGYCRTCEVRFACHGGCPKDRFIHTPDGEPGLNYLCAGYKRFFHHIDEAMQFMGMELSRQRPPANVMAYMARQDAARPRPAAAPAAPAVARNAPCPCGSGKKYKHCHGRAS</sequence>
<dbReference type="PROSITE" id="PS51918">
    <property type="entry name" value="RADICAL_SAM"/>
    <property type="match status" value="1"/>
</dbReference>
<dbReference type="OrthoDB" id="9808591at2"/>
<evidence type="ECO:0000256" key="4">
    <source>
        <dbReference type="ARBA" id="ARBA00022723"/>
    </source>
</evidence>
<dbReference type="InterPro" id="IPR013785">
    <property type="entry name" value="Aldolase_TIM"/>
</dbReference>
<gene>
    <name evidence="9" type="primary">chuR</name>
    <name evidence="9" type="ORF">CFX0092_B0596</name>
</gene>
<dbReference type="NCBIfam" id="TIGR04085">
    <property type="entry name" value="rSAM_more_4Fe4S"/>
    <property type="match status" value="1"/>
</dbReference>
<dbReference type="AlphaFoldDB" id="A0A160TAJ8"/>
<name>A0A160TAJ8_9CHLR</name>
<dbReference type="PANTHER" id="PTHR43273">
    <property type="entry name" value="ANAEROBIC SULFATASE-MATURATING ENZYME HOMOLOG ASLB-RELATED"/>
    <property type="match status" value="1"/>
</dbReference>
<dbReference type="InterPro" id="IPR023867">
    <property type="entry name" value="Sulphatase_maturase_rSAM"/>
</dbReference>
<dbReference type="NCBIfam" id="TIGR03942">
    <property type="entry name" value="sulfatase_rSAM"/>
    <property type="match status" value="1"/>
</dbReference>
<evidence type="ECO:0000256" key="3">
    <source>
        <dbReference type="ARBA" id="ARBA00022691"/>
    </source>
</evidence>
<keyword evidence="6" id="KW-0411">Iron-sulfur</keyword>
<proteinExistence type="inferred from homology"/>
<protein>
    <submittedName>
        <fullName evidence="9">Anaerobic sulfatase-maturating enzyme</fullName>
        <ecNumber evidence="9">1.1.99.-</ecNumber>
    </submittedName>
</protein>
<dbReference type="EC" id="1.1.99.-" evidence="9"/>
<dbReference type="Proteomes" id="UP000215027">
    <property type="component" value="Chromosome II"/>
</dbReference>
<dbReference type="InterPro" id="IPR047207">
    <property type="entry name" value="SPASM_anSME"/>
</dbReference>
<dbReference type="NCBIfam" id="NF010308">
    <property type="entry name" value="PRK13745.1"/>
    <property type="match status" value="1"/>
</dbReference>
<accession>A0A160TAJ8</accession>
<keyword evidence="2" id="KW-0004">4Fe-4S</keyword>
<evidence type="ECO:0000313" key="9">
    <source>
        <dbReference type="EMBL" id="CUS06130.1"/>
    </source>
</evidence>
<dbReference type="Pfam" id="PF13186">
    <property type="entry name" value="SPASM"/>
    <property type="match status" value="1"/>
</dbReference>
<dbReference type="InterPro" id="IPR004027">
    <property type="entry name" value="SEC_C_motif"/>
</dbReference>
<dbReference type="SFLD" id="SFLDG01386">
    <property type="entry name" value="main_SPASM_domain-containing"/>
    <property type="match status" value="1"/>
</dbReference>
<evidence type="ECO:0000259" key="8">
    <source>
        <dbReference type="PROSITE" id="PS51918"/>
    </source>
</evidence>
<organism evidence="9 10">
    <name type="scientific">Candidatus Promineifilum breve</name>
    <dbReference type="NCBI Taxonomy" id="1806508"/>
    <lineage>
        <taxon>Bacteria</taxon>
        <taxon>Bacillati</taxon>
        <taxon>Chloroflexota</taxon>
        <taxon>Ardenticatenia</taxon>
        <taxon>Candidatus Promineifilales</taxon>
        <taxon>Candidatus Promineifilaceae</taxon>
        <taxon>Candidatus Promineifilum</taxon>
    </lineage>
</organism>
<keyword evidence="5" id="KW-0408">Iron</keyword>
<dbReference type="GO" id="GO:0016491">
    <property type="term" value="F:oxidoreductase activity"/>
    <property type="evidence" value="ECO:0007669"/>
    <property type="project" value="UniProtKB-KW"/>
</dbReference>
<dbReference type="KEGG" id="pbf:CFX0092_B0596"/>
<comment type="similarity">
    <text evidence="7">Belongs to the radical SAM superfamily. Anaerobic sulfatase-maturating enzyme family.</text>
</comment>
<reference evidence="9" key="1">
    <citation type="submission" date="2016-01" db="EMBL/GenBank/DDBJ databases">
        <authorList>
            <person name="Mcilroy J.S."/>
            <person name="Karst M S."/>
            <person name="Albertsen M."/>
        </authorList>
    </citation>
    <scope>NUCLEOTIDE SEQUENCE</scope>
    <source>
        <strain evidence="9">Cfx-K</strain>
    </source>
</reference>
<dbReference type="GO" id="GO:0046872">
    <property type="term" value="F:metal ion binding"/>
    <property type="evidence" value="ECO:0007669"/>
    <property type="project" value="UniProtKB-KW"/>
</dbReference>